<dbReference type="InterPro" id="IPR005119">
    <property type="entry name" value="LysR_subst-bd"/>
</dbReference>
<protein>
    <submittedName>
        <fullName evidence="6">LysR family transcriptional regulator</fullName>
    </submittedName>
</protein>
<name>A0ABX1DQ31_9HYPH</name>
<dbReference type="SUPFAM" id="SSF46785">
    <property type="entry name" value="Winged helix' DNA-binding domain"/>
    <property type="match status" value="1"/>
</dbReference>
<proteinExistence type="inferred from homology"/>
<reference evidence="6 7" key="1">
    <citation type="submission" date="2020-03" db="EMBL/GenBank/DDBJ databases">
        <title>Whole genome sequencing of clinical and environmental type strains of Ochrobactrum.</title>
        <authorList>
            <person name="Dharne M."/>
        </authorList>
    </citation>
    <scope>NUCLEOTIDE SEQUENCE [LARGE SCALE GENOMIC DNA]</scope>
    <source>
        <strain evidence="6 7">CIP 109452</strain>
    </source>
</reference>
<evidence type="ECO:0000256" key="3">
    <source>
        <dbReference type="ARBA" id="ARBA00023125"/>
    </source>
</evidence>
<dbReference type="InterPro" id="IPR036388">
    <property type="entry name" value="WH-like_DNA-bd_sf"/>
</dbReference>
<evidence type="ECO:0000256" key="2">
    <source>
        <dbReference type="ARBA" id="ARBA00023015"/>
    </source>
</evidence>
<evidence type="ECO:0000259" key="5">
    <source>
        <dbReference type="PROSITE" id="PS50931"/>
    </source>
</evidence>
<dbReference type="CDD" id="cd08414">
    <property type="entry name" value="PBP2_LTTR_aromatics_like"/>
    <property type="match status" value="1"/>
</dbReference>
<dbReference type="PANTHER" id="PTHR30346">
    <property type="entry name" value="TRANSCRIPTIONAL DUAL REGULATOR HCAR-RELATED"/>
    <property type="match status" value="1"/>
</dbReference>
<dbReference type="Proteomes" id="UP000704467">
    <property type="component" value="Unassembled WGS sequence"/>
</dbReference>
<dbReference type="PROSITE" id="PS50931">
    <property type="entry name" value="HTH_LYSR"/>
    <property type="match status" value="1"/>
</dbReference>
<evidence type="ECO:0000256" key="1">
    <source>
        <dbReference type="ARBA" id="ARBA00009437"/>
    </source>
</evidence>
<dbReference type="InterPro" id="IPR000847">
    <property type="entry name" value="LysR_HTH_N"/>
</dbReference>
<keyword evidence="7" id="KW-1185">Reference proteome</keyword>
<dbReference type="Pfam" id="PF03466">
    <property type="entry name" value="LysR_substrate"/>
    <property type="match status" value="1"/>
</dbReference>
<dbReference type="Gene3D" id="3.40.190.10">
    <property type="entry name" value="Periplasmic binding protein-like II"/>
    <property type="match status" value="2"/>
</dbReference>
<dbReference type="RefSeq" id="WP_138784327.1">
    <property type="nucleotide sequence ID" value="NZ_JBHEEQ010000001.1"/>
</dbReference>
<sequence>MTLDLHHLRHFVAVAEELHFGRAAIRLHMAQPPLSQSIRRLEADLGFSLFERTRRHVELTPAGAVFLIEARKTLLQADEAVRIARRAASAAVAELSITFVSAALYHLLPETLRRFTRAHSKVAIRLDERPTDAQLSDIIKGSVDLGFVHPPAASERELHVETIFRDRFIVAIPESDDLARAASVSLSNLASRRFIMFPYSQGPVLHARITQACRNAGFLPDIVQEARQMHTILSLVAAQLGVALIPSGARTMRINGVVFREIQDLPTDLVWELAIARRNRDSKKALQDFIAILKTVAVELS</sequence>
<feature type="domain" description="HTH lysR-type" evidence="5">
    <location>
        <begin position="3"/>
        <end position="60"/>
    </location>
</feature>
<evidence type="ECO:0000313" key="7">
    <source>
        <dbReference type="Proteomes" id="UP000704467"/>
    </source>
</evidence>
<dbReference type="PANTHER" id="PTHR30346:SF0">
    <property type="entry name" value="HCA OPERON TRANSCRIPTIONAL ACTIVATOR HCAR"/>
    <property type="match status" value="1"/>
</dbReference>
<keyword evidence="3" id="KW-0238">DNA-binding</keyword>
<dbReference type="Gene3D" id="1.10.10.10">
    <property type="entry name" value="Winged helix-like DNA-binding domain superfamily/Winged helix DNA-binding domain"/>
    <property type="match status" value="1"/>
</dbReference>
<dbReference type="InterPro" id="IPR036390">
    <property type="entry name" value="WH_DNA-bd_sf"/>
</dbReference>
<comment type="caution">
    <text evidence="6">The sequence shown here is derived from an EMBL/GenBank/DDBJ whole genome shotgun (WGS) entry which is preliminary data.</text>
</comment>
<dbReference type="SUPFAM" id="SSF53850">
    <property type="entry name" value="Periplasmic binding protein-like II"/>
    <property type="match status" value="1"/>
</dbReference>
<comment type="similarity">
    <text evidence="1">Belongs to the LysR transcriptional regulatory family.</text>
</comment>
<accession>A0ABX1DQ31</accession>
<evidence type="ECO:0000256" key="4">
    <source>
        <dbReference type="ARBA" id="ARBA00023163"/>
    </source>
</evidence>
<dbReference type="EMBL" id="JAAVLN010000003">
    <property type="protein sequence ID" value="NKC05049.1"/>
    <property type="molecule type" value="Genomic_DNA"/>
</dbReference>
<dbReference type="Pfam" id="PF00126">
    <property type="entry name" value="HTH_1"/>
    <property type="match status" value="1"/>
</dbReference>
<evidence type="ECO:0000313" key="6">
    <source>
        <dbReference type="EMBL" id="NKC05049.1"/>
    </source>
</evidence>
<gene>
    <name evidence="6" type="ORF">HED55_23405</name>
</gene>
<organism evidence="6 7">
    <name type="scientific">Brucella haematophila</name>
    <dbReference type="NCBI Taxonomy" id="419474"/>
    <lineage>
        <taxon>Bacteria</taxon>
        <taxon>Pseudomonadati</taxon>
        <taxon>Pseudomonadota</taxon>
        <taxon>Alphaproteobacteria</taxon>
        <taxon>Hyphomicrobiales</taxon>
        <taxon>Brucellaceae</taxon>
        <taxon>Brucella/Ochrobactrum group</taxon>
        <taxon>Brucella</taxon>
    </lineage>
</organism>
<keyword evidence="4" id="KW-0804">Transcription</keyword>
<keyword evidence="2" id="KW-0805">Transcription regulation</keyword>
<dbReference type="PRINTS" id="PR00039">
    <property type="entry name" value="HTHLYSR"/>
</dbReference>